<comment type="caution">
    <text evidence="1">The sequence shown here is derived from an EMBL/GenBank/DDBJ whole genome shotgun (WGS) entry which is preliminary data.</text>
</comment>
<dbReference type="InterPro" id="IPR021109">
    <property type="entry name" value="Peptidase_aspartic_dom_sf"/>
</dbReference>
<dbReference type="EMBL" id="BKCJ010380964">
    <property type="protein sequence ID" value="GFA17734.1"/>
    <property type="molecule type" value="Genomic_DNA"/>
</dbReference>
<dbReference type="PANTHER" id="PTHR33067">
    <property type="entry name" value="RNA-DIRECTED DNA POLYMERASE-RELATED"/>
    <property type="match status" value="1"/>
</dbReference>
<organism evidence="1">
    <name type="scientific">Tanacetum cinerariifolium</name>
    <name type="common">Dalmatian daisy</name>
    <name type="synonym">Chrysanthemum cinerariifolium</name>
    <dbReference type="NCBI Taxonomy" id="118510"/>
    <lineage>
        <taxon>Eukaryota</taxon>
        <taxon>Viridiplantae</taxon>
        <taxon>Streptophyta</taxon>
        <taxon>Embryophyta</taxon>
        <taxon>Tracheophyta</taxon>
        <taxon>Spermatophyta</taxon>
        <taxon>Magnoliopsida</taxon>
        <taxon>eudicotyledons</taxon>
        <taxon>Gunneridae</taxon>
        <taxon>Pentapetalae</taxon>
        <taxon>asterids</taxon>
        <taxon>campanulids</taxon>
        <taxon>Asterales</taxon>
        <taxon>Asteraceae</taxon>
        <taxon>Asteroideae</taxon>
        <taxon>Anthemideae</taxon>
        <taxon>Anthemidinae</taxon>
        <taxon>Tanacetum</taxon>
    </lineage>
</organism>
<evidence type="ECO:0000313" key="1">
    <source>
        <dbReference type="EMBL" id="GFA17734.1"/>
    </source>
</evidence>
<reference evidence="1" key="1">
    <citation type="journal article" date="2019" name="Sci. Rep.">
        <title>Draft genome of Tanacetum cinerariifolium, the natural source of mosquito coil.</title>
        <authorList>
            <person name="Yamashiro T."/>
            <person name="Shiraishi A."/>
            <person name="Satake H."/>
            <person name="Nakayama K."/>
        </authorList>
    </citation>
    <scope>NUCLEOTIDE SEQUENCE</scope>
</reference>
<accession>A0A699J9P2</accession>
<feature type="non-terminal residue" evidence="1">
    <location>
        <position position="72"/>
    </location>
</feature>
<gene>
    <name evidence="1" type="ORF">Tci_589706</name>
</gene>
<protein>
    <recommendedName>
        <fullName evidence="2">Reverse transcriptase domain-containing protein</fullName>
    </recommendedName>
</protein>
<dbReference type="AlphaFoldDB" id="A0A699J9P2"/>
<dbReference type="Gene3D" id="2.40.70.10">
    <property type="entry name" value="Acid Proteases"/>
    <property type="match status" value="1"/>
</dbReference>
<name>A0A699J9P2_TANCI</name>
<proteinExistence type="predicted"/>
<sequence>MIQQEPLGTVENVLVMIDKFVFLCDFAVIDMPGILGEMVILCKPFLVTIHAQIDVFNGEISFGIGKNRVKFE</sequence>
<evidence type="ECO:0008006" key="2">
    <source>
        <dbReference type="Google" id="ProtNLM"/>
    </source>
</evidence>